<dbReference type="InterPro" id="IPR051336">
    <property type="entry name" value="RhoGEF_Guanine_NuclExch_SF"/>
</dbReference>
<keyword evidence="1" id="KW-0344">Guanine-nucleotide releasing factor</keyword>
<accession>A0ABM1Z7R1</accession>
<name>A0ABM1Z7R1_AEDAL</name>
<dbReference type="Gene3D" id="1.20.900.10">
    <property type="entry name" value="Dbl homology (DH) domain"/>
    <property type="match status" value="1"/>
</dbReference>
<reference evidence="3" key="2">
    <citation type="submission" date="2025-05" db="UniProtKB">
        <authorList>
            <consortium name="EnsemblMetazoa"/>
        </authorList>
    </citation>
    <scope>IDENTIFICATION</scope>
    <source>
        <strain evidence="3">Foshan</strain>
    </source>
</reference>
<organism evidence="3 4">
    <name type="scientific">Aedes albopictus</name>
    <name type="common">Asian tiger mosquito</name>
    <name type="synonym">Stegomyia albopicta</name>
    <dbReference type="NCBI Taxonomy" id="7160"/>
    <lineage>
        <taxon>Eukaryota</taxon>
        <taxon>Metazoa</taxon>
        <taxon>Ecdysozoa</taxon>
        <taxon>Arthropoda</taxon>
        <taxon>Hexapoda</taxon>
        <taxon>Insecta</taxon>
        <taxon>Pterygota</taxon>
        <taxon>Neoptera</taxon>
        <taxon>Endopterygota</taxon>
        <taxon>Diptera</taxon>
        <taxon>Nematocera</taxon>
        <taxon>Culicoidea</taxon>
        <taxon>Culicidae</taxon>
        <taxon>Culicinae</taxon>
        <taxon>Aedini</taxon>
        <taxon>Aedes</taxon>
        <taxon>Stegomyia</taxon>
    </lineage>
</organism>
<dbReference type="Proteomes" id="UP000069940">
    <property type="component" value="Unassembled WGS sequence"/>
</dbReference>
<dbReference type="GeneID" id="109431534"/>
<dbReference type="RefSeq" id="XP_019563307.3">
    <property type="nucleotide sequence ID" value="XM_019707762.3"/>
</dbReference>
<evidence type="ECO:0000256" key="1">
    <source>
        <dbReference type="ARBA" id="ARBA00022658"/>
    </source>
</evidence>
<dbReference type="PROSITE" id="PS50010">
    <property type="entry name" value="DH_2"/>
    <property type="match status" value="2"/>
</dbReference>
<dbReference type="PANTHER" id="PTHR22826">
    <property type="entry name" value="RHO GUANINE EXCHANGE FACTOR-RELATED"/>
    <property type="match status" value="1"/>
</dbReference>
<evidence type="ECO:0000259" key="2">
    <source>
        <dbReference type="PROSITE" id="PS50010"/>
    </source>
</evidence>
<dbReference type="PANTHER" id="PTHR22826:SF209">
    <property type="entry name" value="DH DOMAIN-CONTAINING PROTEIN"/>
    <property type="match status" value="1"/>
</dbReference>
<dbReference type="SMART" id="SM00325">
    <property type="entry name" value="RhoGEF"/>
    <property type="match status" value="1"/>
</dbReference>
<dbReference type="EnsemblMetazoa" id="AALFPA23_015863.R23106">
    <property type="protein sequence ID" value="AALFPA23_015863.P23106"/>
    <property type="gene ID" value="AALFPA23_015863"/>
</dbReference>
<dbReference type="InterPro" id="IPR035899">
    <property type="entry name" value="DBL_dom_sf"/>
</dbReference>
<keyword evidence="4" id="KW-1185">Reference proteome</keyword>
<dbReference type="Pfam" id="PF00621">
    <property type="entry name" value="RhoGEF"/>
    <property type="match status" value="1"/>
</dbReference>
<evidence type="ECO:0000313" key="4">
    <source>
        <dbReference type="Proteomes" id="UP000069940"/>
    </source>
</evidence>
<feature type="domain" description="DH" evidence="2">
    <location>
        <begin position="247"/>
        <end position="433"/>
    </location>
</feature>
<protein>
    <recommendedName>
        <fullName evidence="2">DH domain-containing protein</fullName>
    </recommendedName>
</protein>
<dbReference type="InterPro" id="IPR000219">
    <property type="entry name" value="DH_dom"/>
</dbReference>
<proteinExistence type="predicted"/>
<dbReference type="SUPFAM" id="SSF48065">
    <property type="entry name" value="DBL homology domain (DH-domain)"/>
    <property type="match status" value="1"/>
</dbReference>
<reference evidence="4" key="1">
    <citation type="journal article" date="2015" name="Proc. Natl. Acad. Sci. U.S.A.">
        <title>Genome sequence of the Asian Tiger mosquito, Aedes albopictus, reveals insights into its biology, genetics, and evolution.</title>
        <authorList>
            <person name="Chen X.G."/>
            <person name="Jiang X."/>
            <person name="Gu J."/>
            <person name="Xu M."/>
            <person name="Wu Y."/>
            <person name="Deng Y."/>
            <person name="Zhang C."/>
            <person name="Bonizzoni M."/>
            <person name="Dermauw W."/>
            <person name="Vontas J."/>
            <person name="Armbruster P."/>
            <person name="Huang X."/>
            <person name="Yang Y."/>
            <person name="Zhang H."/>
            <person name="He W."/>
            <person name="Peng H."/>
            <person name="Liu Y."/>
            <person name="Wu K."/>
            <person name="Chen J."/>
            <person name="Lirakis M."/>
            <person name="Topalis P."/>
            <person name="Van Leeuwen T."/>
            <person name="Hall A.B."/>
            <person name="Jiang X."/>
            <person name="Thorpe C."/>
            <person name="Mueller R.L."/>
            <person name="Sun C."/>
            <person name="Waterhouse R.M."/>
            <person name="Yan G."/>
            <person name="Tu Z.J."/>
            <person name="Fang X."/>
            <person name="James A.A."/>
        </authorList>
    </citation>
    <scope>NUCLEOTIDE SEQUENCE [LARGE SCALE GENOMIC DNA]</scope>
    <source>
        <strain evidence="4">Foshan</strain>
    </source>
</reference>
<sequence>MSAGFRSPGELLMFSERSVSPVEGEETSKYFKRSASEKHFSVRKLVQQFESRASNRFERISDRFSSKRKKVKHTKKDADSDGSFSADVAATAKAEKPLSTALWYLSRDKITEDSDECEHIDDKENIDVDFKEEVLPDVGEICDCWNEFIYLQLSKEKAEYLNSYDSDYEEDWNETPAEASNTIISLNWPGDAIHYIVHGYYQPTDNKDQQLEQDVESDDGFSESEESVFYDAEISLEPVQVDGNVTKLSYLIEELIETERNYINTLERGITTYIRNVFDTFPIPVQLVNMKYHLFGNIEYIHQFHQTVFLPKLIDCGKAVQKLAEVFCKYIENDSFYGYVLYSLYNAKSQRLCEQFAQYFEGRQNCSGDKLGVKSFILQPIQRLPRYKILLDSIAKALRSSESVSGDELSVQLNSVLQAKQMMESFITTMNESMEIVEIVECKEADDNEVELGFGVPKPATVLREQNSENQFIFLFPRESENMERIKPINLLHQGKFKKAFPVFFNDLRLGRQYKGKLFIFERCIFYTEELKTKQLSYRGHFSHLEVSYDFSNLQILRIVSEKDERHCIEVKINIQNPEANLVVIVELLRSIIARRKKKDSFIMESKELTIIRNSVKNRFNSYRSSLSSTSSSFSYFSSVGQDQIDDVTSMDCITQQNNMPNESSFDQLVNYNQYYEKSLKDNTQFYIYSLPNDVRQRLLDLSDVLEEMLKIQQGINFRLFEDNLEQTSELSFTHLCDTFHDSLKQSEFEVFLRYVQHMKPAEAVLMSFEHFFTGLPKSENVICLSIDAFLHLPVEFVNRCCAFFEAIYSDIHSDTEEITLRNPILDYKISYVRGQLSLLRQRVNENYYIRQLIMDVDFLQEIELVQYSEIIKLEGSYANYRLFLMKTGLLCMKINQEKHDQPETYSSVTLYYPYTKTTARNSHRSGKRWSAYLDGRKTTLIFQDKQKRYVFNERYSTLAEQMRQREGVRKKSFFSAFENK</sequence>
<evidence type="ECO:0000313" key="3">
    <source>
        <dbReference type="EnsemblMetazoa" id="AALFPA23_015863.P23106"/>
    </source>
</evidence>
<feature type="domain" description="DH" evidence="2">
    <location>
        <begin position="661"/>
        <end position="819"/>
    </location>
</feature>